<dbReference type="AlphaFoldDB" id="A0A0K1PC95"/>
<proteinExistence type="predicted"/>
<feature type="transmembrane region" description="Helical" evidence="2">
    <location>
        <begin position="35"/>
        <end position="56"/>
    </location>
</feature>
<dbReference type="RefSeq" id="WP_050725487.1">
    <property type="nucleotide sequence ID" value="NZ_CP012332.1"/>
</dbReference>
<reference evidence="3 4" key="1">
    <citation type="submission" date="2015-08" db="EMBL/GenBank/DDBJ databases">
        <authorList>
            <person name="Babu N.S."/>
            <person name="Beckwith C.J."/>
            <person name="Beseler K.G."/>
            <person name="Brison A."/>
            <person name="Carone J.V."/>
            <person name="Caskin T.P."/>
            <person name="Diamond M."/>
            <person name="Durham M.E."/>
            <person name="Foxe J.M."/>
            <person name="Go M."/>
            <person name="Henderson B.A."/>
            <person name="Jones I.B."/>
            <person name="McGettigan J.A."/>
            <person name="Micheletti S.J."/>
            <person name="Nasrallah M.E."/>
            <person name="Ortiz D."/>
            <person name="Piller C.R."/>
            <person name="Privatt S.R."/>
            <person name="Schneider S.L."/>
            <person name="Sharp S."/>
            <person name="Smith T.C."/>
            <person name="Stanton J.D."/>
            <person name="Ullery H.E."/>
            <person name="Wilson R.J."/>
            <person name="Serrano M.G."/>
            <person name="Buck G."/>
            <person name="Lee V."/>
            <person name="Wang Y."/>
            <person name="Carvalho R."/>
            <person name="Voegtly L."/>
            <person name="Shi R."/>
            <person name="Duckworth R."/>
            <person name="Johnson A."/>
            <person name="Loviza R."/>
            <person name="Walstead R."/>
            <person name="Shah Z."/>
            <person name="Kiflezghi M."/>
            <person name="Wade K."/>
            <person name="Ball S.L."/>
            <person name="Bradley K.W."/>
            <person name="Asai D.J."/>
            <person name="Bowman C.A."/>
            <person name="Russell D.A."/>
            <person name="Pope W.H."/>
            <person name="Jacobs-Sera D."/>
            <person name="Hendrix R.W."/>
            <person name="Hatfull G.F."/>
        </authorList>
    </citation>
    <scope>NUCLEOTIDE SEQUENCE [LARGE SCALE GENOMIC DNA]</scope>
    <source>
        <strain evidence="3 4">DSM 27710</strain>
    </source>
</reference>
<organism evidence="3 4">
    <name type="scientific">Vulgatibacter incomptus</name>
    <dbReference type="NCBI Taxonomy" id="1391653"/>
    <lineage>
        <taxon>Bacteria</taxon>
        <taxon>Pseudomonadati</taxon>
        <taxon>Myxococcota</taxon>
        <taxon>Myxococcia</taxon>
        <taxon>Myxococcales</taxon>
        <taxon>Cystobacterineae</taxon>
        <taxon>Vulgatibacteraceae</taxon>
        <taxon>Vulgatibacter</taxon>
    </lineage>
</organism>
<keyword evidence="2" id="KW-1133">Transmembrane helix</keyword>
<dbReference type="Gene3D" id="3.10.450.50">
    <property type="match status" value="1"/>
</dbReference>
<accession>A0A0K1PC95</accession>
<dbReference type="SUPFAM" id="SSF103642">
    <property type="entry name" value="Sec-C motif"/>
    <property type="match status" value="1"/>
</dbReference>
<dbReference type="Proteomes" id="UP000055590">
    <property type="component" value="Chromosome"/>
</dbReference>
<keyword evidence="2" id="KW-0812">Transmembrane</keyword>
<evidence type="ECO:0000313" key="4">
    <source>
        <dbReference type="Proteomes" id="UP000055590"/>
    </source>
</evidence>
<feature type="region of interest" description="Disordered" evidence="1">
    <location>
        <begin position="77"/>
        <end position="114"/>
    </location>
</feature>
<keyword evidence="4" id="KW-1185">Reference proteome</keyword>
<evidence type="ECO:0000256" key="1">
    <source>
        <dbReference type="SAM" id="MobiDB-lite"/>
    </source>
</evidence>
<dbReference type="InterPro" id="IPR004027">
    <property type="entry name" value="SEC_C_motif"/>
</dbReference>
<evidence type="ECO:0000256" key="2">
    <source>
        <dbReference type="SAM" id="Phobius"/>
    </source>
</evidence>
<dbReference type="KEGG" id="vin:AKJ08_1519"/>
<protein>
    <submittedName>
        <fullName evidence="3">Uncharacterized protein</fullName>
    </submittedName>
</protein>
<dbReference type="EMBL" id="CP012332">
    <property type="protein sequence ID" value="AKU91132.1"/>
    <property type="molecule type" value="Genomic_DNA"/>
</dbReference>
<gene>
    <name evidence="3" type="ORF">AKJ08_1519</name>
</gene>
<keyword evidence="2" id="KW-0472">Membrane</keyword>
<name>A0A0K1PC95_9BACT</name>
<evidence type="ECO:0000313" key="3">
    <source>
        <dbReference type="EMBL" id="AKU91132.1"/>
    </source>
</evidence>
<sequence length="114" mass="11997">MKTGRNAPCPCGSGKKFKFCCDKAAAAGKGDWSKVLLAVSGLVLLLGAVWMATVIIDSDAFDPKGLVWSAEHGHWHTADGQEAGGAAVPRAQPPGLPPDGKVWSQEHGHWHDAE</sequence>
<feature type="compositionally biased region" description="Basic and acidic residues" evidence="1">
    <location>
        <begin position="104"/>
        <end position="114"/>
    </location>
</feature>
<dbReference type="PATRIC" id="fig|1391653.3.peg.1593"/>
<dbReference type="Pfam" id="PF02810">
    <property type="entry name" value="SEC-C"/>
    <property type="match status" value="1"/>
</dbReference>